<evidence type="ECO:0000259" key="1">
    <source>
        <dbReference type="Pfam" id="PF05699"/>
    </source>
</evidence>
<evidence type="ECO:0000313" key="3">
    <source>
        <dbReference type="Proteomes" id="UP000015106"/>
    </source>
</evidence>
<proteinExistence type="predicted"/>
<dbReference type="Gramene" id="TuG1812G0200000669.01.T01">
    <property type="protein sequence ID" value="TuG1812G0200000669.01.T01.cds462422"/>
    <property type="gene ID" value="TuG1812G0200000669.01"/>
</dbReference>
<protein>
    <recommendedName>
        <fullName evidence="1">HAT C-terminal dimerisation domain-containing protein</fullName>
    </recommendedName>
</protein>
<reference evidence="2" key="3">
    <citation type="submission" date="2022-06" db="UniProtKB">
        <authorList>
            <consortium name="EnsemblPlants"/>
        </authorList>
    </citation>
    <scope>IDENTIFICATION</scope>
</reference>
<dbReference type="Proteomes" id="UP000015106">
    <property type="component" value="Chromosome 2"/>
</dbReference>
<reference evidence="2" key="2">
    <citation type="submission" date="2018-03" db="EMBL/GenBank/DDBJ databases">
        <title>The Triticum urartu genome reveals the dynamic nature of wheat genome evolution.</title>
        <authorList>
            <person name="Ling H."/>
            <person name="Ma B."/>
            <person name="Shi X."/>
            <person name="Liu H."/>
            <person name="Dong L."/>
            <person name="Sun H."/>
            <person name="Cao Y."/>
            <person name="Gao Q."/>
            <person name="Zheng S."/>
            <person name="Li Y."/>
            <person name="Yu Y."/>
            <person name="Du H."/>
            <person name="Qi M."/>
            <person name="Li Y."/>
            <person name="Yu H."/>
            <person name="Cui Y."/>
            <person name="Wang N."/>
            <person name="Chen C."/>
            <person name="Wu H."/>
            <person name="Zhao Y."/>
            <person name="Zhang J."/>
            <person name="Li Y."/>
            <person name="Zhou W."/>
            <person name="Zhang B."/>
            <person name="Hu W."/>
            <person name="Eijk M."/>
            <person name="Tang J."/>
            <person name="Witsenboer H."/>
            <person name="Zhao S."/>
            <person name="Li Z."/>
            <person name="Zhang A."/>
            <person name="Wang D."/>
            <person name="Liang C."/>
        </authorList>
    </citation>
    <scope>NUCLEOTIDE SEQUENCE [LARGE SCALE GENOMIC DNA]</scope>
    <source>
        <strain evidence="2">cv. G1812</strain>
    </source>
</reference>
<name>A0A8R7P9L7_TRIUA</name>
<evidence type="ECO:0000313" key="2">
    <source>
        <dbReference type="EnsemblPlants" id="TuG1812G0200000669.01.T01.cds462422"/>
    </source>
</evidence>
<organism evidence="2 3">
    <name type="scientific">Triticum urartu</name>
    <name type="common">Red wild einkorn</name>
    <name type="synonym">Crithodium urartu</name>
    <dbReference type="NCBI Taxonomy" id="4572"/>
    <lineage>
        <taxon>Eukaryota</taxon>
        <taxon>Viridiplantae</taxon>
        <taxon>Streptophyta</taxon>
        <taxon>Embryophyta</taxon>
        <taxon>Tracheophyta</taxon>
        <taxon>Spermatophyta</taxon>
        <taxon>Magnoliopsida</taxon>
        <taxon>Liliopsida</taxon>
        <taxon>Poales</taxon>
        <taxon>Poaceae</taxon>
        <taxon>BOP clade</taxon>
        <taxon>Pooideae</taxon>
        <taxon>Triticodae</taxon>
        <taxon>Triticeae</taxon>
        <taxon>Triticinae</taxon>
        <taxon>Triticum</taxon>
    </lineage>
</organism>
<dbReference type="PANTHER" id="PTHR11697">
    <property type="entry name" value="GENERAL TRANSCRIPTION FACTOR 2-RELATED ZINC FINGER PROTEIN"/>
    <property type="match status" value="1"/>
</dbReference>
<reference evidence="3" key="1">
    <citation type="journal article" date="2013" name="Nature">
        <title>Draft genome of the wheat A-genome progenitor Triticum urartu.</title>
        <authorList>
            <person name="Ling H.Q."/>
            <person name="Zhao S."/>
            <person name="Liu D."/>
            <person name="Wang J."/>
            <person name="Sun H."/>
            <person name="Zhang C."/>
            <person name="Fan H."/>
            <person name="Li D."/>
            <person name="Dong L."/>
            <person name="Tao Y."/>
            <person name="Gao C."/>
            <person name="Wu H."/>
            <person name="Li Y."/>
            <person name="Cui Y."/>
            <person name="Guo X."/>
            <person name="Zheng S."/>
            <person name="Wang B."/>
            <person name="Yu K."/>
            <person name="Liang Q."/>
            <person name="Yang W."/>
            <person name="Lou X."/>
            <person name="Chen J."/>
            <person name="Feng M."/>
            <person name="Jian J."/>
            <person name="Zhang X."/>
            <person name="Luo G."/>
            <person name="Jiang Y."/>
            <person name="Liu J."/>
            <person name="Wang Z."/>
            <person name="Sha Y."/>
            <person name="Zhang B."/>
            <person name="Wu H."/>
            <person name="Tang D."/>
            <person name="Shen Q."/>
            <person name="Xue P."/>
            <person name="Zou S."/>
            <person name="Wang X."/>
            <person name="Liu X."/>
            <person name="Wang F."/>
            <person name="Yang Y."/>
            <person name="An X."/>
            <person name="Dong Z."/>
            <person name="Zhang K."/>
            <person name="Zhang X."/>
            <person name="Luo M.C."/>
            <person name="Dvorak J."/>
            <person name="Tong Y."/>
            <person name="Wang J."/>
            <person name="Yang H."/>
            <person name="Li Z."/>
            <person name="Wang D."/>
            <person name="Zhang A."/>
            <person name="Wang J."/>
        </authorList>
    </citation>
    <scope>NUCLEOTIDE SEQUENCE</scope>
    <source>
        <strain evidence="3">cv. G1812</strain>
    </source>
</reference>
<dbReference type="EnsemblPlants" id="TuG1812G0200000669.01.T01">
    <property type="protein sequence ID" value="TuG1812G0200000669.01.T01.cds462422"/>
    <property type="gene ID" value="TuG1812G0200000669.01"/>
</dbReference>
<dbReference type="AlphaFoldDB" id="A0A8R7P9L7"/>
<dbReference type="InterPro" id="IPR055298">
    <property type="entry name" value="AtLOH3-like"/>
</dbReference>
<accession>A0A8R7P9L7</accession>
<feature type="domain" description="HAT C-terminal dimerisation" evidence="1">
    <location>
        <begin position="186"/>
        <end position="255"/>
    </location>
</feature>
<keyword evidence="3" id="KW-1185">Reference proteome</keyword>
<dbReference type="InterPro" id="IPR008906">
    <property type="entry name" value="HATC_C_dom"/>
</dbReference>
<sequence length="278" mass="32647">MAHLMQEIFGYTDELSRALQKQDQDIVHAIELVDITKYHLEGLRTDPGWDDFLKKVTSFWTKHKIKIVDMEGPYFPAGQPRRGFFNGATNYHRFKVDMYASVIDRQISELNGRFDEVNTDLLSCMAAFCPLRLFAAYDQEKLVRLATKFYANDFTSDELARLPWQLNMYVTHVRRDERFQNLKNLCDLSVMLVETNKHEQYYIVYKLLKLVLILPVATASVERVFSSMNYVKNKLRSKMGDDYLNNCLVTFVEREFFNQVKDEDVINLFQKGNCKVIL</sequence>
<dbReference type="PANTHER" id="PTHR11697:SF230">
    <property type="entry name" value="ZINC FINGER, MYM DOMAIN CONTAINING 1"/>
    <property type="match status" value="1"/>
</dbReference>
<dbReference type="Pfam" id="PF05699">
    <property type="entry name" value="Dimer_Tnp_hAT"/>
    <property type="match status" value="1"/>
</dbReference>
<dbReference type="GO" id="GO:0046983">
    <property type="term" value="F:protein dimerization activity"/>
    <property type="evidence" value="ECO:0007669"/>
    <property type="project" value="InterPro"/>
</dbReference>